<evidence type="ECO:0000256" key="1">
    <source>
        <dbReference type="SAM" id="Phobius"/>
    </source>
</evidence>
<keyword evidence="1" id="KW-1133">Transmembrane helix</keyword>
<sequence>MGKGFQSAAELRVPTVIGLSFPHLASAISSILIAAVLGPVCLLTVCEKPNIEIIVPHHSKAQHGTCTITK</sequence>
<keyword evidence="1" id="KW-0472">Membrane</keyword>
<name>A0A0E9Q3A5_ANGAN</name>
<dbReference type="EMBL" id="GBXM01097570">
    <property type="protein sequence ID" value="JAH11007.1"/>
    <property type="molecule type" value="Transcribed_RNA"/>
</dbReference>
<reference evidence="2" key="1">
    <citation type="submission" date="2014-11" db="EMBL/GenBank/DDBJ databases">
        <authorList>
            <person name="Amaro Gonzalez C."/>
        </authorList>
    </citation>
    <scope>NUCLEOTIDE SEQUENCE</scope>
</reference>
<evidence type="ECO:0000313" key="2">
    <source>
        <dbReference type="EMBL" id="JAH11007.1"/>
    </source>
</evidence>
<feature type="transmembrane region" description="Helical" evidence="1">
    <location>
        <begin position="24"/>
        <end position="45"/>
    </location>
</feature>
<reference evidence="2" key="2">
    <citation type="journal article" date="2015" name="Fish Shellfish Immunol.">
        <title>Early steps in the European eel (Anguilla anguilla)-Vibrio vulnificus interaction in the gills: Role of the RtxA13 toxin.</title>
        <authorList>
            <person name="Callol A."/>
            <person name="Pajuelo D."/>
            <person name="Ebbesson L."/>
            <person name="Teles M."/>
            <person name="MacKenzie S."/>
            <person name="Amaro C."/>
        </authorList>
    </citation>
    <scope>NUCLEOTIDE SEQUENCE</scope>
</reference>
<proteinExistence type="predicted"/>
<dbReference type="AlphaFoldDB" id="A0A0E9Q3A5"/>
<organism evidence="2">
    <name type="scientific">Anguilla anguilla</name>
    <name type="common">European freshwater eel</name>
    <name type="synonym">Muraena anguilla</name>
    <dbReference type="NCBI Taxonomy" id="7936"/>
    <lineage>
        <taxon>Eukaryota</taxon>
        <taxon>Metazoa</taxon>
        <taxon>Chordata</taxon>
        <taxon>Craniata</taxon>
        <taxon>Vertebrata</taxon>
        <taxon>Euteleostomi</taxon>
        <taxon>Actinopterygii</taxon>
        <taxon>Neopterygii</taxon>
        <taxon>Teleostei</taxon>
        <taxon>Anguilliformes</taxon>
        <taxon>Anguillidae</taxon>
        <taxon>Anguilla</taxon>
    </lineage>
</organism>
<accession>A0A0E9Q3A5</accession>
<keyword evidence="1" id="KW-0812">Transmembrane</keyword>
<protein>
    <submittedName>
        <fullName evidence="2">Uncharacterized protein</fullName>
    </submittedName>
</protein>